<name>A0A917ERX9_9BACI</name>
<dbReference type="PANTHER" id="PTHR24363:SF0">
    <property type="entry name" value="SERINE_THREONINE KINASE LIKE DOMAIN CONTAINING 1"/>
    <property type="match status" value="1"/>
</dbReference>
<dbReference type="EC" id="2.7.11.1" evidence="1"/>
<evidence type="ECO:0000313" key="12">
    <source>
        <dbReference type="Proteomes" id="UP000605259"/>
    </source>
</evidence>
<dbReference type="AlphaFoldDB" id="A0A917ERX9"/>
<evidence type="ECO:0000256" key="2">
    <source>
        <dbReference type="ARBA" id="ARBA00022527"/>
    </source>
</evidence>
<reference evidence="11" key="2">
    <citation type="submission" date="2020-09" db="EMBL/GenBank/DDBJ databases">
        <authorList>
            <person name="Sun Q."/>
            <person name="Zhou Y."/>
        </authorList>
    </citation>
    <scope>NUCLEOTIDE SEQUENCE</scope>
    <source>
        <strain evidence="11">CGMCC 1.12698</strain>
    </source>
</reference>
<keyword evidence="9" id="KW-1133">Transmembrane helix</keyword>
<evidence type="ECO:0000256" key="7">
    <source>
        <dbReference type="ARBA" id="ARBA00047899"/>
    </source>
</evidence>
<evidence type="ECO:0000256" key="9">
    <source>
        <dbReference type="SAM" id="Phobius"/>
    </source>
</evidence>
<evidence type="ECO:0000259" key="10">
    <source>
        <dbReference type="PROSITE" id="PS50011"/>
    </source>
</evidence>
<evidence type="ECO:0000256" key="8">
    <source>
        <dbReference type="ARBA" id="ARBA00048679"/>
    </source>
</evidence>
<evidence type="ECO:0000313" key="11">
    <source>
        <dbReference type="EMBL" id="GGE84772.1"/>
    </source>
</evidence>
<comment type="catalytic activity">
    <reaction evidence="7">
        <text>L-threonyl-[protein] + ATP = O-phospho-L-threonyl-[protein] + ADP + H(+)</text>
        <dbReference type="Rhea" id="RHEA:46608"/>
        <dbReference type="Rhea" id="RHEA-COMP:11060"/>
        <dbReference type="Rhea" id="RHEA-COMP:11605"/>
        <dbReference type="ChEBI" id="CHEBI:15378"/>
        <dbReference type="ChEBI" id="CHEBI:30013"/>
        <dbReference type="ChEBI" id="CHEBI:30616"/>
        <dbReference type="ChEBI" id="CHEBI:61977"/>
        <dbReference type="ChEBI" id="CHEBI:456216"/>
        <dbReference type="EC" id="2.7.11.1"/>
    </reaction>
</comment>
<keyword evidence="6" id="KW-0067">ATP-binding</keyword>
<keyword evidence="2" id="KW-0723">Serine/threonine-protein kinase</keyword>
<dbReference type="Proteomes" id="UP000605259">
    <property type="component" value="Unassembled WGS sequence"/>
</dbReference>
<evidence type="ECO:0000256" key="4">
    <source>
        <dbReference type="ARBA" id="ARBA00022741"/>
    </source>
</evidence>
<dbReference type="PROSITE" id="PS50011">
    <property type="entry name" value="PROTEIN_KINASE_DOM"/>
    <property type="match status" value="1"/>
</dbReference>
<comment type="catalytic activity">
    <reaction evidence="8">
        <text>L-seryl-[protein] + ATP = O-phospho-L-seryl-[protein] + ADP + H(+)</text>
        <dbReference type="Rhea" id="RHEA:17989"/>
        <dbReference type="Rhea" id="RHEA-COMP:9863"/>
        <dbReference type="Rhea" id="RHEA-COMP:11604"/>
        <dbReference type="ChEBI" id="CHEBI:15378"/>
        <dbReference type="ChEBI" id="CHEBI:29999"/>
        <dbReference type="ChEBI" id="CHEBI:30616"/>
        <dbReference type="ChEBI" id="CHEBI:83421"/>
        <dbReference type="ChEBI" id="CHEBI:456216"/>
        <dbReference type="EC" id="2.7.11.1"/>
    </reaction>
</comment>
<dbReference type="GO" id="GO:0004674">
    <property type="term" value="F:protein serine/threonine kinase activity"/>
    <property type="evidence" value="ECO:0007669"/>
    <property type="project" value="UniProtKB-KW"/>
</dbReference>
<gene>
    <name evidence="11" type="primary">yabT</name>
    <name evidence="11" type="ORF">GCM10007140_37860</name>
</gene>
<keyword evidence="5 11" id="KW-0418">Kinase</keyword>
<dbReference type="SUPFAM" id="SSF56112">
    <property type="entry name" value="Protein kinase-like (PK-like)"/>
    <property type="match status" value="1"/>
</dbReference>
<dbReference type="EMBL" id="BMFK01000008">
    <property type="protein sequence ID" value="GGE84772.1"/>
    <property type="molecule type" value="Genomic_DNA"/>
</dbReference>
<keyword evidence="9" id="KW-0472">Membrane</keyword>
<organism evidence="11 12">
    <name type="scientific">Priestia taiwanensis</name>
    <dbReference type="NCBI Taxonomy" id="1347902"/>
    <lineage>
        <taxon>Bacteria</taxon>
        <taxon>Bacillati</taxon>
        <taxon>Bacillota</taxon>
        <taxon>Bacilli</taxon>
        <taxon>Bacillales</taxon>
        <taxon>Bacillaceae</taxon>
        <taxon>Priestia</taxon>
    </lineage>
</organism>
<dbReference type="RefSeq" id="WP_188390074.1">
    <property type="nucleotide sequence ID" value="NZ_BMFK01000008.1"/>
</dbReference>
<keyword evidence="9" id="KW-0812">Transmembrane</keyword>
<feature type="transmembrane region" description="Helical" evidence="9">
    <location>
        <begin position="291"/>
        <end position="310"/>
    </location>
</feature>
<evidence type="ECO:0000256" key="6">
    <source>
        <dbReference type="ARBA" id="ARBA00022840"/>
    </source>
</evidence>
<evidence type="ECO:0000256" key="5">
    <source>
        <dbReference type="ARBA" id="ARBA00022777"/>
    </source>
</evidence>
<dbReference type="InterPro" id="IPR011009">
    <property type="entry name" value="Kinase-like_dom_sf"/>
</dbReference>
<dbReference type="SMART" id="SM00220">
    <property type="entry name" value="S_TKc"/>
    <property type="match status" value="1"/>
</dbReference>
<accession>A0A917ERX9</accession>
<dbReference type="PANTHER" id="PTHR24363">
    <property type="entry name" value="SERINE/THREONINE PROTEIN KINASE"/>
    <property type="match status" value="1"/>
</dbReference>
<comment type="caution">
    <text evidence="11">The sequence shown here is derived from an EMBL/GenBank/DDBJ whole genome shotgun (WGS) entry which is preliminary data.</text>
</comment>
<sequence length="311" mass="35473">MKNSIEKNMAYRVQVGDSIQGKWNGNRYVVKSHLGSGAIGDVYLVQGDKGLAALKISTNNTSITSEVNVFRSFSKVRGCSLGPYLLDVDDWIHPATRMLVSFYVMEYIEGINLYSFVQQRGEEWVPLLILQLLEDLEVLHQSGFVFGDLKPENLIVTEGTCRVRLLDVGGVTMKGRAIKEFTEFFDRGYWGIGTRKAEPSYDLFAVVMLMIAICYKGTYSKREGGYVQLEKLIQNHSLLRKVEKVLLEAVRGNYQSAIKMREELLRVVGRQINRKQGVLKKDIQSYGWREVFLVCSATVIGYMLYMNYVWL</sequence>
<dbReference type="GO" id="GO:0005524">
    <property type="term" value="F:ATP binding"/>
    <property type="evidence" value="ECO:0007669"/>
    <property type="project" value="UniProtKB-KW"/>
</dbReference>
<keyword evidence="3" id="KW-0808">Transferase</keyword>
<dbReference type="InterPro" id="IPR000719">
    <property type="entry name" value="Prot_kinase_dom"/>
</dbReference>
<dbReference type="Pfam" id="PF00069">
    <property type="entry name" value="Pkinase"/>
    <property type="match status" value="1"/>
</dbReference>
<dbReference type="Gene3D" id="1.10.510.10">
    <property type="entry name" value="Transferase(Phosphotransferase) domain 1"/>
    <property type="match status" value="1"/>
</dbReference>
<keyword evidence="12" id="KW-1185">Reference proteome</keyword>
<proteinExistence type="predicted"/>
<evidence type="ECO:0000256" key="3">
    <source>
        <dbReference type="ARBA" id="ARBA00022679"/>
    </source>
</evidence>
<evidence type="ECO:0000256" key="1">
    <source>
        <dbReference type="ARBA" id="ARBA00012513"/>
    </source>
</evidence>
<protein>
    <recommendedName>
        <fullName evidence="1">non-specific serine/threonine protein kinase</fullName>
        <ecNumber evidence="1">2.7.11.1</ecNumber>
    </recommendedName>
</protein>
<feature type="domain" description="Protein kinase" evidence="10">
    <location>
        <begin position="28"/>
        <end position="311"/>
    </location>
</feature>
<reference evidence="11" key="1">
    <citation type="journal article" date="2014" name="Int. J. Syst. Evol. Microbiol.">
        <title>Complete genome sequence of Corynebacterium casei LMG S-19264T (=DSM 44701T), isolated from a smear-ripened cheese.</title>
        <authorList>
            <consortium name="US DOE Joint Genome Institute (JGI-PGF)"/>
            <person name="Walter F."/>
            <person name="Albersmeier A."/>
            <person name="Kalinowski J."/>
            <person name="Ruckert C."/>
        </authorList>
    </citation>
    <scope>NUCLEOTIDE SEQUENCE</scope>
    <source>
        <strain evidence="11">CGMCC 1.12698</strain>
    </source>
</reference>
<keyword evidence="4" id="KW-0547">Nucleotide-binding</keyword>